<organism evidence="1 2">
    <name type="scientific">Crinalium epipsammum PCC 9333</name>
    <dbReference type="NCBI Taxonomy" id="1173022"/>
    <lineage>
        <taxon>Bacteria</taxon>
        <taxon>Bacillati</taxon>
        <taxon>Cyanobacteriota</taxon>
        <taxon>Cyanophyceae</taxon>
        <taxon>Gomontiellales</taxon>
        <taxon>Gomontiellaceae</taxon>
        <taxon>Crinalium</taxon>
    </lineage>
</organism>
<evidence type="ECO:0000313" key="1">
    <source>
        <dbReference type="EMBL" id="AFZ11496.1"/>
    </source>
</evidence>
<dbReference type="STRING" id="1173022.Cri9333_0545"/>
<reference evidence="1 2" key="1">
    <citation type="submission" date="2012-06" db="EMBL/GenBank/DDBJ databases">
        <title>Finished chromosome of genome of Crinalium epipsammum PCC 9333.</title>
        <authorList>
            <consortium name="US DOE Joint Genome Institute"/>
            <person name="Gugger M."/>
            <person name="Coursin T."/>
            <person name="Rippka R."/>
            <person name="Tandeau De Marsac N."/>
            <person name="Huntemann M."/>
            <person name="Wei C.-L."/>
            <person name="Han J."/>
            <person name="Detter J.C."/>
            <person name="Han C."/>
            <person name="Tapia R."/>
            <person name="Davenport K."/>
            <person name="Daligault H."/>
            <person name="Erkkila T."/>
            <person name="Gu W."/>
            <person name="Munk A.C.C."/>
            <person name="Teshima H."/>
            <person name="Xu Y."/>
            <person name="Chain P."/>
            <person name="Chen A."/>
            <person name="Krypides N."/>
            <person name="Mavromatis K."/>
            <person name="Markowitz V."/>
            <person name="Szeto E."/>
            <person name="Ivanova N."/>
            <person name="Mikhailova N."/>
            <person name="Ovchinnikova G."/>
            <person name="Pagani I."/>
            <person name="Pati A."/>
            <person name="Goodwin L."/>
            <person name="Peters L."/>
            <person name="Pitluck S."/>
            <person name="Woyke T."/>
            <person name="Kerfeld C."/>
        </authorList>
    </citation>
    <scope>NUCLEOTIDE SEQUENCE [LARGE SCALE GENOMIC DNA]</scope>
    <source>
        <strain evidence="1 2">PCC 9333</strain>
    </source>
</reference>
<dbReference type="RefSeq" id="WP_015201631.1">
    <property type="nucleotide sequence ID" value="NC_019753.1"/>
</dbReference>
<protein>
    <submittedName>
        <fullName evidence="1">Uncharacterized protein</fullName>
    </submittedName>
</protein>
<dbReference type="KEGG" id="cep:Cri9333_0545"/>
<dbReference type="EMBL" id="CP003620">
    <property type="protein sequence ID" value="AFZ11496.1"/>
    <property type="molecule type" value="Genomic_DNA"/>
</dbReference>
<keyword evidence="2" id="KW-1185">Reference proteome</keyword>
<dbReference type="AlphaFoldDB" id="K9VU60"/>
<gene>
    <name evidence="1" type="ORF">Cri9333_0545</name>
</gene>
<dbReference type="Proteomes" id="UP000010472">
    <property type="component" value="Chromosome"/>
</dbReference>
<proteinExistence type="predicted"/>
<dbReference type="OrthoDB" id="9802640at2"/>
<sequence>MKKYLIDHELIKCTDNQYFLLWVPFRQIPDDDRCILANYYNNEESIQDSLPNDMDVKIGQLLPLLRHLINIQYWVEDGTRKLQQRFNICLDSSIPLARFIYPNDDNDALLSNEHHLKGKVTVSNQDGAIAFAGIERILPAADFAFLLGQDAATVSNNFWTDLQQSRCWSKRLSINEDGDEEFIPDKSIPHCGVVFTQKLSNTSPSAKLTLQWAVFLPLASDENSSNEEDRAAYQQIDCDGEQDYTIFMHGYFFLDSGRKYIEGLKNIDRESIAQHPPQKEDDMVLQWNYLLATKGTLRLLLPSLADFRETHGLSDTAISHLCQGLLKSHLFQSKVFQQSIYFEYQWVFHTRPSANQWQLIDANERVRMLPSIPSQSIWNAFPLLSQFAEGDHYYLTVKGIPNLLAGRKTIKWRSYEISEILNSLEPSEIFSSLDNLSFLEAFLSQQEVNVINEARVQVRLKKILHKAFAEIGITQLQKDNILPLVQKLLALVLPGSRYAIAKIVADEQSVHSILNKLYALNLDLLLVYATFEPNPLFSKAKLNLQQIVKILSCLSNTFQEERSAYKVSQELIQRVLNSLDKPEVVLNSGLQKTPLFFGYNCRDQKLRIYTYSQLQALPNNLFSNPYNIPIAIALKEALPDCDLIFIDPDFAIILNKISSFPAISKCDRNSCLRLLATKQKLADSNKRINLLKELIK</sequence>
<dbReference type="PATRIC" id="fig|1173022.3.peg.592"/>
<dbReference type="eggNOG" id="ENOG5033J11">
    <property type="taxonomic scope" value="Bacteria"/>
</dbReference>
<accession>K9VU60</accession>
<name>K9VU60_9CYAN</name>
<evidence type="ECO:0000313" key="2">
    <source>
        <dbReference type="Proteomes" id="UP000010472"/>
    </source>
</evidence>
<dbReference type="HOGENOM" id="CLU_342169_0_0_3"/>